<name>A0AAP2DGZ8_9BACT</name>
<dbReference type="InterPro" id="IPR024079">
    <property type="entry name" value="MetalloPept_cat_dom_sf"/>
</dbReference>
<sequence>MRPLIVCILLSLWSCSTDETIKVGIQPFENFDRSLTDTVLNALANAYEAKVYVLDHKPLPEEAFINVKSPRYRADKLIAIMKMQKPDSLDYIISLTDKDISTTKWDYLGRIKEPESKYSDWGVFGLGYRPGPSCIVSTYRLKNTDQRKFIERLKKVAIHELGHNLGLDHCESELCVMRDAVETIKTIDRVDPKLCGQCKKRIGFGR</sequence>
<protein>
    <submittedName>
        <fullName evidence="7">Archaemetzincin</fullName>
    </submittedName>
</protein>
<evidence type="ECO:0000256" key="4">
    <source>
        <dbReference type="ARBA" id="ARBA00022801"/>
    </source>
</evidence>
<comment type="cofactor">
    <cofactor evidence="1">
        <name>Zn(2+)</name>
        <dbReference type="ChEBI" id="CHEBI:29105"/>
    </cofactor>
</comment>
<dbReference type="AlphaFoldDB" id="A0AAP2DGZ8"/>
<comment type="caution">
    <text evidence="7">The sequence shown here is derived from an EMBL/GenBank/DDBJ whole genome shotgun (WGS) entry which is preliminary data.</text>
</comment>
<dbReference type="Proteomes" id="UP001319200">
    <property type="component" value="Unassembled WGS sequence"/>
</dbReference>
<evidence type="ECO:0000256" key="5">
    <source>
        <dbReference type="ARBA" id="ARBA00022833"/>
    </source>
</evidence>
<evidence type="ECO:0000256" key="2">
    <source>
        <dbReference type="ARBA" id="ARBA00022670"/>
    </source>
</evidence>
<dbReference type="Pfam" id="PF07998">
    <property type="entry name" value="Peptidase_M54"/>
    <property type="match status" value="1"/>
</dbReference>
<dbReference type="PANTHER" id="PTHR15910:SF1">
    <property type="entry name" value="ARCHAEMETZINCIN-2"/>
    <property type="match status" value="1"/>
</dbReference>
<evidence type="ECO:0000256" key="3">
    <source>
        <dbReference type="ARBA" id="ARBA00022723"/>
    </source>
</evidence>
<dbReference type="GO" id="GO:0046872">
    <property type="term" value="F:metal ion binding"/>
    <property type="evidence" value="ECO:0007669"/>
    <property type="project" value="UniProtKB-KW"/>
</dbReference>
<keyword evidence="4" id="KW-0378">Hydrolase</keyword>
<dbReference type="PANTHER" id="PTHR15910">
    <property type="entry name" value="ARCHAEMETZINCIN"/>
    <property type="match status" value="1"/>
</dbReference>
<dbReference type="GO" id="GO:0008237">
    <property type="term" value="F:metallopeptidase activity"/>
    <property type="evidence" value="ECO:0007669"/>
    <property type="project" value="UniProtKB-KW"/>
</dbReference>
<dbReference type="Gene3D" id="3.40.390.10">
    <property type="entry name" value="Collagenase (Catalytic Domain)"/>
    <property type="match status" value="1"/>
</dbReference>
<evidence type="ECO:0000256" key="1">
    <source>
        <dbReference type="ARBA" id="ARBA00001947"/>
    </source>
</evidence>
<keyword evidence="6" id="KW-0482">Metalloprotease</keyword>
<dbReference type="InterPro" id="IPR012962">
    <property type="entry name" value="Pept_M54_archaemetzincn"/>
</dbReference>
<keyword evidence="5" id="KW-0862">Zinc</keyword>
<keyword evidence="3" id="KW-0479">Metal-binding</keyword>
<dbReference type="GO" id="GO:0006508">
    <property type="term" value="P:proteolysis"/>
    <property type="evidence" value="ECO:0007669"/>
    <property type="project" value="UniProtKB-KW"/>
</dbReference>
<dbReference type="RefSeq" id="WP_254160990.1">
    <property type="nucleotide sequence ID" value="NZ_JAHESF010000003.1"/>
</dbReference>
<evidence type="ECO:0000313" key="8">
    <source>
        <dbReference type="Proteomes" id="UP001319200"/>
    </source>
</evidence>
<evidence type="ECO:0000313" key="7">
    <source>
        <dbReference type="EMBL" id="MBT1696056.1"/>
    </source>
</evidence>
<dbReference type="CDD" id="cd11375">
    <property type="entry name" value="Peptidase_M54"/>
    <property type="match status" value="1"/>
</dbReference>
<keyword evidence="2" id="KW-0645">Protease</keyword>
<accession>A0AAP2DGZ8</accession>
<organism evidence="7 8">
    <name type="scientific">Chryseosolibacter histidini</name>
    <dbReference type="NCBI Taxonomy" id="2782349"/>
    <lineage>
        <taxon>Bacteria</taxon>
        <taxon>Pseudomonadati</taxon>
        <taxon>Bacteroidota</taxon>
        <taxon>Cytophagia</taxon>
        <taxon>Cytophagales</taxon>
        <taxon>Chryseotaleaceae</taxon>
        <taxon>Chryseosolibacter</taxon>
    </lineage>
</organism>
<evidence type="ECO:0000256" key="6">
    <source>
        <dbReference type="ARBA" id="ARBA00023049"/>
    </source>
</evidence>
<keyword evidence="8" id="KW-1185">Reference proteome</keyword>
<dbReference type="EMBL" id="JAHESF010000003">
    <property type="protein sequence ID" value="MBT1696056.1"/>
    <property type="molecule type" value="Genomic_DNA"/>
</dbReference>
<gene>
    <name evidence="7" type="ORF">KK083_04150</name>
</gene>
<dbReference type="SUPFAM" id="SSF55486">
    <property type="entry name" value="Metalloproteases ('zincins'), catalytic domain"/>
    <property type="match status" value="1"/>
</dbReference>
<proteinExistence type="predicted"/>
<reference evidence="7 8" key="1">
    <citation type="submission" date="2021-05" db="EMBL/GenBank/DDBJ databases">
        <title>A Polyphasic approach of four new species of the genus Ohtaekwangia: Ohtaekwangia histidinii sp. nov., Ohtaekwangia cretensis sp. nov., Ohtaekwangia indiensis sp. nov., Ohtaekwangia reichenbachii sp. nov. from diverse environment.</title>
        <authorList>
            <person name="Octaviana S."/>
        </authorList>
    </citation>
    <scope>NUCLEOTIDE SEQUENCE [LARGE SCALE GENOMIC DNA]</scope>
    <source>
        <strain evidence="7 8">PWU4</strain>
    </source>
</reference>